<accession>A0ACB7IKT5</accession>
<dbReference type="EMBL" id="WQMT02000010">
    <property type="protein sequence ID" value="KAG9218295.1"/>
    <property type="molecule type" value="Genomic_DNA"/>
</dbReference>
<name>A0ACB7IKT5_PLECO</name>
<comment type="caution">
    <text evidence="1">The sequence shown here is derived from an EMBL/GenBank/DDBJ whole genome shotgun (WGS) entry which is preliminary data.</text>
</comment>
<reference evidence="1 2" key="1">
    <citation type="journal article" date="2021" name="Appl. Environ. Microbiol.">
        <title>Genetic linkage and physical mapping for an oyster mushroom Pleurotus cornucopiae and QTL analysis for the trait cap color.</title>
        <authorList>
            <person name="Zhang Y."/>
            <person name="Gao W."/>
            <person name="Sonnenberg A."/>
            <person name="Chen Q."/>
            <person name="Zhang J."/>
            <person name="Huang C."/>
        </authorList>
    </citation>
    <scope>NUCLEOTIDE SEQUENCE [LARGE SCALE GENOMIC DNA]</scope>
    <source>
        <strain evidence="1">CCMSSC00406</strain>
    </source>
</reference>
<gene>
    <name evidence="1" type="ORF">CCMSSC00406_0009893</name>
</gene>
<keyword evidence="2" id="KW-1185">Reference proteome</keyword>
<dbReference type="Proteomes" id="UP000824881">
    <property type="component" value="Unassembled WGS sequence"/>
</dbReference>
<sequence>MRMHGGAPQLRLLTAKVILGGRIPIPNSRRNVHARAATQCTTVAKGTAFEHRSLQILAHDLAMDLHRVGGKDDGGVDLIGWWKLPRFPPNPTSATLPERIRVVAQCKAEKKKIGPKYIRELEGVLHEHIHMARHPNSQHVEENTFSGPKTGDVAALNLDASWNQFPTIALFISESSFTKSAILRMLSSTVPLLFLHIPPASSSTSSHNLGITEDSSIGAALVNPALAGTRGVLRGEVEIRWEWCRQSGEGRPGVWVRGVKVGGFIGEHTYSPSNKLAPTAECK</sequence>
<organism evidence="1 2">
    <name type="scientific">Pleurotus cornucopiae</name>
    <name type="common">Cornucopia mushroom</name>
    <dbReference type="NCBI Taxonomy" id="5321"/>
    <lineage>
        <taxon>Eukaryota</taxon>
        <taxon>Fungi</taxon>
        <taxon>Dikarya</taxon>
        <taxon>Basidiomycota</taxon>
        <taxon>Agaricomycotina</taxon>
        <taxon>Agaricomycetes</taxon>
        <taxon>Agaricomycetidae</taxon>
        <taxon>Agaricales</taxon>
        <taxon>Pleurotineae</taxon>
        <taxon>Pleurotaceae</taxon>
        <taxon>Pleurotus</taxon>
    </lineage>
</organism>
<proteinExistence type="predicted"/>
<protein>
    <submittedName>
        <fullName evidence="1">Uncharacterized protein</fullName>
    </submittedName>
</protein>
<evidence type="ECO:0000313" key="2">
    <source>
        <dbReference type="Proteomes" id="UP000824881"/>
    </source>
</evidence>
<evidence type="ECO:0000313" key="1">
    <source>
        <dbReference type="EMBL" id="KAG9218295.1"/>
    </source>
</evidence>